<dbReference type="CDD" id="cd07067">
    <property type="entry name" value="HP_PGM_like"/>
    <property type="match status" value="1"/>
</dbReference>
<dbReference type="GO" id="GO:0043456">
    <property type="term" value="P:regulation of pentose-phosphate shunt"/>
    <property type="evidence" value="ECO:0007669"/>
    <property type="project" value="TreeGrafter"/>
</dbReference>
<gene>
    <name evidence="2" type="ORF">ASZ90_017131</name>
</gene>
<dbReference type="EMBL" id="LNQE01001813">
    <property type="protein sequence ID" value="KUG05449.1"/>
    <property type="molecule type" value="Genomic_DNA"/>
</dbReference>
<keyword evidence="1" id="KW-0378">Hydrolase</keyword>
<organism evidence="2">
    <name type="scientific">hydrocarbon metagenome</name>
    <dbReference type="NCBI Taxonomy" id="938273"/>
    <lineage>
        <taxon>unclassified sequences</taxon>
        <taxon>metagenomes</taxon>
        <taxon>ecological metagenomes</taxon>
    </lineage>
</organism>
<comment type="caution">
    <text evidence="2">The sequence shown here is derived from an EMBL/GenBank/DDBJ whole genome shotgun (WGS) entry which is preliminary data.</text>
</comment>
<dbReference type="GO" id="GO:0043755">
    <property type="term" value="F:alpha-ribazole phosphatase activity"/>
    <property type="evidence" value="ECO:0007669"/>
    <property type="project" value="InterPro"/>
</dbReference>
<dbReference type="InterPro" id="IPR013078">
    <property type="entry name" value="His_Pase_superF_clade-1"/>
</dbReference>
<dbReference type="Gene3D" id="3.40.50.1240">
    <property type="entry name" value="Phosphoglycerate mutase-like"/>
    <property type="match status" value="1"/>
</dbReference>
<dbReference type="SMART" id="SM00855">
    <property type="entry name" value="PGAM"/>
    <property type="match status" value="1"/>
</dbReference>
<dbReference type="InterPro" id="IPR003094">
    <property type="entry name" value="6Pfruct_kin"/>
</dbReference>
<reference evidence="2" key="1">
    <citation type="journal article" date="2015" name="Proc. Natl. Acad. Sci. U.S.A.">
        <title>Networks of energetic and metabolic interactions define dynamics in microbial communities.</title>
        <authorList>
            <person name="Embree M."/>
            <person name="Liu J.K."/>
            <person name="Al-Bassam M.M."/>
            <person name="Zengler K."/>
        </authorList>
    </citation>
    <scope>NUCLEOTIDE SEQUENCE</scope>
</reference>
<dbReference type="PROSITE" id="PS00175">
    <property type="entry name" value="PG_MUTASE"/>
    <property type="match status" value="1"/>
</dbReference>
<evidence type="ECO:0000313" key="2">
    <source>
        <dbReference type="EMBL" id="KUG05449.1"/>
    </source>
</evidence>
<dbReference type="GO" id="GO:0004331">
    <property type="term" value="F:fructose-2,6-bisphosphate 2-phosphatase activity"/>
    <property type="evidence" value="ECO:0007669"/>
    <property type="project" value="TreeGrafter"/>
</dbReference>
<dbReference type="PIRSF" id="PIRSF000709">
    <property type="entry name" value="6PFK_2-Ptase"/>
    <property type="match status" value="1"/>
</dbReference>
<dbReference type="PRINTS" id="PR00991">
    <property type="entry name" value="6PFRUCTKNASE"/>
</dbReference>
<dbReference type="InterPro" id="IPR029033">
    <property type="entry name" value="His_PPase_superfam"/>
</dbReference>
<protein>
    <submittedName>
        <fullName evidence="2">Phosphoglycerate mutase family</fullName>
    </submittedName>
</protein>
<dbReference type="PANTHER" id="PTHR46517">
    <property type="entry name" value="FRUCTOSE-2,6-BISPHOSPHATASE TIGAR"/>
    <property type="match status" value="1"/>
</dbReference>
<proteinExistence type="predicted"/>
<dbReference type="GO" id="GO:0006003">
    <property type="term" value="P:fructose 2,6-bisphosphate metabolic process"/>
    <property type="evidence" value="ECO:0007669"/>
    <property type="project" value="InterPro"/>
</dbReference>
<dbReference type="NCBIfam" id="TIGR03162">
    <property type="entry name" value="ribazole_cobC"/>
    <property type="match status" value="1"/>
</dbReference>
<dbReference type="SUPFAM" id="SSF53254">
    <property type="entry name" value="Phosphoglycerate mutase-like"/>
    <property type="match status" value="1"/>
</dbReference>
<dbReference type="InterPro" id="IPR001345">
    <property type="entry name" value="PG/BPGM_mutase_AS"/>
</dbReference>
<dbReference type="GO" id="GO:0005524">
    <property type="term" value="F:ATP binding"/>
    <property type="evidence" value="ECO:0007669"/>
    <property type="project" value="InterPro"/>
</dbReference>
<evidence type="ECO:0000256" key="1">
    <source>
        <dbReference type="ARBA" id="ARBA00022801"/>
    </source>
</evidence>
<dbReference type="Pfam" id="PF00300">
    <property type="entry name" value="His_Phos_1"/>
    <property type="match status" value="1"/>
</dbReference>
<dbReference type="InterPro" id="IPR017578">
    <property type="entry name" value="Ribazole_CobC"/>
</dbReference>
<dbReference type="GO" id="GO:0009236">
    <property type="term" value="P:cobalamin biosynthetic process"/>
    <property type="evidence" value="ECO:0007669"/>
    <property type="project" value="InterPro"/>
</dbReference>
<dbReference type="PANTHER" id="PTHR46517:SF1">
    <property type="entry name" value="FRUCTOSE-2,6-BISPHOSPHATASE TIGAR"/>
    <property type="match status" value="1"/>
</dbReference>
<name>A0A0W8E9Z7_9ZZZZ</name>
<dbReference type="InterPro" id="IPR051695">
    <property type="entry name" value="Phosphoglycerate_Mutase"/>
</dbReference>
<dbReference type="AlphaFoldDB" id="A0A0W8E9Z7"/>
<accession>A0A0W8E9Z7</accession>
<dbReference type="GO" id="GO:0005829">
    <property type="term" value="C:cytosol"/>
    <property type="evidence" value="ECO:0007669"/>
    <property type="project" value="TreeGrafter"/>
</dbReference>
<dbReference type="GO" id="GO:0045820">
    <property type="term" value="P:negative regulation of glycolytic process"/>
    <property type="evidence" value="ECO:0007669"/>
    <property type="project" value="TreeGrafter"/>
</dbReference>
<sequence length="195" mass="22753">MRLILLRHGQTEWNILQRYQGHTDIPLNETGRKQAERAALYLFKNEEIQTIYCSDLSRTRETAEIAAHKLKVPVYYDSRLREASFGIWEGMTFSEVYEKYPEEFNKWYRDIWTYKMPEGENFSEVLERVCQATREIIQRHSGTVLVVTHGGVVKTLLGYIDSSIDIWKTGVDPGSMTFIEYKDGNYILLNTGLLV</sequence>